<evidence type="ECO:0000313" key="4">
    <source>
        <dbReference type="Proteomes" id="UP000598350"/>
    </source>
</evidence>
<keyword evidence="1" id="KW-0732">Signal</keyword>
<evidence type="ECO:0000256" key="1">
    <source>
        <dbReference type="SAM" id="SignalP"/>
    </source>
</evidence>
<dbReference type="NCBIfam" id="NF033710">
    <property type="entry name" value="T9SS_OM_PorV"/>
    <property type="match status" value="1"/>
</dbReference>
<protein>
    <submittedName>
        <fullName evidence="3">Type IX secretion system outer membrane channel protein PorV</fullName>
    </submittedName>
</protein>
<feature type="signal peptide" evidence="1">
    <location>
        <begin position="1"/>
        <end position="25"/>
    </location>
</feature>
<accession>A0ABR7VF09</accession>
<proteinExistence type="predicted"/>
<dbReference type="RefSeq" id="WP_188315355.1">
    <property type="nucleotide sequence ID" value="NZ_JABTCG010000006.1"/>
</dbReference>
<dbReference type="SUPFAM" id="SSF56935">
    <property type="entry name" value="Porins"/>
    <property type="match status" value="1"/>
</dbReference>
<dbReference type="Gene3D" id="2.40.160.60">
    <property type="entry name" value="Outer membrane protein transport protein (OMPP1/FadL/TodX)"/>
    <property type="match status" value="1"/>
</dbReference>
<dbReference type="InterPro" id="IPR045741">
    <property type="entry name" value="PorV"/>
</dbReference>
<dbReference type="Proteomes" id="UP000598350">
    <property type="component" value="Unassembled WGS sequence"/>
</dbReference>
<feature type="domain" description="Type IX secretion system protein PorV" evidence="2">
    <location>
        <begin position="25"/>
        <end position="266"/>
    </location>
</feature>
<name>A0ABR7VF09_9FLAO</name>
<evidence type="ECO:0000313" key="3">
    <source>
        <dbReference type="EMBL" id="MBD0852229.1"/>
    </source>
</evidence>
<sequence length="388" mass="43066">MKTSPLSLKKIPLLLLLAFVFRLSAQEDRVITTAVPFLTIAADARSAGMGDMGVATSTDAFSQQWNAAKFAFAERKMGIGVSYTPYLESIITDISLLNASFYNKIDDQSAFALSLRYFTLGEIELRQFANDPGTLAKPNELALDGSYSLKLSPTFSMAVGGRFIRSNLKLPQNGTEDSQAASTFAVDVSGFYRSREIAYDKFDGRWRAGFNISNLGGKIVYDEGGQENFIPTNLKFGAGFDFILDQDNVIGLTTEFNKLLVPTPKDFNDDGVIDSTDNDEYQQIGFLNGVFKSFGDAPDGFGEELKEFTWALGAEYSYQDAFMIRTGYFNESEDKGSRKFFTMGAGFKFKAAQIDLSYLFSTSQVKNPLENTLRFSLTFNLGEEFYND</sequence>
<feature type="chain" id="PRO_5046657543" evidence="1">
    <location>
        <begin position="26"/>
        <end position="388"/>
    </location>
</feature>
<comment type="caution">
    <text evidence="3">The sequence shown here is derived from an EMBL/GenBank/DDBJ whole genome shotgun (WGS) entry which is preliminary data.</text>
</comment>
<evidence type="ECO:0000259" key="2">
    <source>
        <dbReference type="Pfam" id="PF19572"/>
    </source>
</evidence>
<organism evidence="3 4">
    <name type="scientific">Maribacter arenosus</name>
    <dbReference type="NCBI Taxonomy" id="1854708"/>
    <lineage>
        <taxon>Bacteria</taxon>
        <taxon>Pseudomonadati</taxon>
        <taxon>Bacteroidota</taxon>
        <taxon>Flavobacteriia</taxon>
        <taxon>Flavobacteriales</taxon>
        <taxon>Flavobacteriaceae</taxon>
        <taxon>Maribacter</taxon>
    </lineage>
</organism>
<dbReference type="InterPro" id="IPR047799">
    <property type="entry name" value="T9SS_OM_PorV"/>
</dbReference>
<dbReference type="NCBIfam" id="NF033709">
    <property type="entry name" value="PorV_fam"/>
    <property type="match status" value="1"/>
</dbReference>
<reference evidence="3 4" key="1">
    <citation type="submission" date="2020-05" db="EMBL/GenBank/DDBJ databases">
        <title>The draft genome sequence of Maribacter arenosus CAU 1321.</title>
        <authorList>
            <person name="Mu L."/>
        </authorList>
    </citation>
    <scope>NUCLEOTIDE SEQUENCE [LARGE SCALE GENOMIC DNA]</scope>
    <source>
        <strain evidence="3 4">CAU 1321</strain>
    </source>
</reference>
<keyword evidence="4" id="KW-1185">Reference proteome</keyword>
<dbReference type="Pfam" id="PF19572">
    <property type="entry name" value="PorV"/>
    <property type="match status" value="1"/>
</dbReference>
<gene>
    <name evidence="3" type="primary">porV</name>
    <name evidence="3" type="ORF">HPE63_16225</name>
</gene>
<dbReference type="EMBL" id="JABTCG010000006">
    <property type="protein sequence ID" value="MBD0852229.1"/>
    <property type="molecule type" value="Genomic_DNA"/>
</dbReference>